<feature type="region of interest" description="Disordered" evidence="1">
    <location>
        <begin position="1"/>
        <end position="70"/>
    </location>
</feature>
<feature type="compositionally biased region" description="Polar residues" evidence="1">
    <location>
        <begin position="1"/>
        <end position="20"/>
    </location>
</feature>
<dbReference type="AlphaFoldDB" id="A0A498M8S0"/>
<sequence length="93" mass="9854">MGLSLPVQQSHGSLRSQWGPSTRYAVARETLPPGAAEPQLPSEATRVPPSIDSNILAYPASDGESPSFDICHHAPPLATCRARQSDTSSRSSL</sequence>
<evidence type="ECO:0000256" key="1">
    <source>
        <dbReference type="SAM" id="MobiDB-lite"/>
    </source>
</evidence>
<evidence type="ECO:0000313" key="3">
    <source>
        <dbReference type="Proteomes" id="UP000290572"/>
    </source>
</evidence>
<evidence type="ECO:0000313" key="2">
    <source>
        <dbReference type="EMBL" id="RXN13995.1"/>
    </source>
</evidence>
<name>A0A498M8S0_LABRO</name>
<comment type="caution">
    <text evidence="2">The sequence shown here is derived from an EMBL/GenBank/DDBJ whole genome shotgun (WGS) entry which is preliminary data.</text>
</comment>
<organism evidence="2 3">
    <name type="scientific">Labeo rohita</name>
    <name type="common">Indian major carp</name>
    <name type="synonym">Cyprinus rohita</name>
    <dbReference type="NCBI Taxonomy" id="84645"/>
    <lineage>
        <taxon>Eukaryota</taxon>
        <taxon>Metazoa</taxon>
        <taxon>Chordata</taxon>
        <taxon>Craniata</taxon>
        <taxon>Vertebrata</taxon>
        <taxon>Euteleostomi</taxon>
        <taxon>Actinopterygii</taxon>
        <taxon>Neopterygii</taxon>
        <taxon>Teleostei</taxon>
        <taxon>Ostariophysi</taxon>
        <taxon>Cypriniformes</taxon>
        <taxon>Cyprinidae</taxon>
        <taxon>Labeoninae</taxon>
        <taxon>Labeonini</taxon>
        <taxon>Labeo</taxon>
    </lineage>
</organism>
<proteinExistence type="predicted"/>
<accession>A0A498M8S0</accession>
<dbReference type="EMBL" id="QBIY01012928">
    <property type="protein sequence ID" value="RXN13995.1"/>
    <property type="molecule type" value="Genomic_DNA"/>
</dbReference>
<gene>
    <name evidence="2" type="ORF">ROHU_009270</name>
</gene>
<keyword evidence="3" id="KW-1185">Reference proteome</keyword>
<dbReference type="Proteomes" id="UP000290572">
    <property type="component" value="Unassembled WGS sequence"/>
</dbReference>
<reference evidence="2 3" key="1">
    <citation type="submission" date="2018-03" db="EMBL/GenBank/DDBJ databases">
        <title>Draft genome sequence of Rohu Carp (Labeo rohita).</title>
        <authorList>
            <person name="Das P."/>
            <person name="Kushwaha B."/>
            <person name="Joshi C.G."/>
            <person name="Kumar D."/>
            <person name="Nagpure N.S."/>
            <person name="Sahoo L."/>
            <person name="Das S.P."/>
            <person name="Bit A."/>
            <person name="Patnaik S."/>
            <person name="Meher P.K."/>
            <person name="Jayasankar P."/>
            <person name="Koringa P.G."/>
            <person name="Patel N.V."/>
            <person name="Hinsu A.T."/>
            <person name="Kumar R."/>
            <person name="Pandey M."/>
            <person name="Agarwal S."/>
            <person name="Srivastava S."/>
            <person name="Singh M."/>
            <person name="Iquebal M.A."/>
            <person name="Jaiswal S."/>
            <person name="Angadi U.B."/>
            <person name="Kumar N."/>
            <person name="Raza M."/>
            <person name="Shah T.M."/>
            <person name="Rai A."/>
            <person name="Jena J.K."/>
        </authorList>
    </citation>
    <scope>NUCLEOTIDE SEQUENCE [LARGE SCALE GENOMIC DNA]</scope>
    <source>
        <strain evidence="2">DASCIFA01</strain>
        <tissue evidence="2">Testis</tissue>
    </source>
</reference>
<protein>
    <submittedName>
        <fullName evidence="2">Uncharacterized protein</fullName>
    </submittedName>
</protein>